<gene>
    <name evidence="1" type="ORF">F2P81_002772</name>
</gene>
<organism evidence="1 2">
    <name type="scientific">Scophthalmus maximus</name>
    <name type="common">Turbot</name>
    <name type="synonym">Psetta maxima</name>
    <dbReference type="NCBI Taxonomy" id="52904"/>
    <lineage>
        <taxon>Eukaryota</taxon>
        <taxon>Metazoa</taxon>
        <taxon>Chordata</taxon>
        <taxon>Craniata</taxon>
        <taxon>Vertebrata</taxon>
        <taxon>Euteleostomi</taxon>
        <taxon>Actinopterygii</taxon>
        <taxon>Neopterygii</taxon>
        <taxon>Teleostei</taxon>
        <taxon>Neoteleostei</taxon>
        <taxon>Acanthomorphata</taxon>
        <taxon>Carangaria</taxon>
        <taxon>Pleuronectiformes</taxon>
        <taxon>Pleuronectoidei</taxon>
        <taxon>Scophthalmidae</taxon>
        <taxon>Scophthalmus</taxon>
    </lineage>
</organism>
<dbReference type="EMBL" id="VEVO01000002">
    <property type="protein sequence ID" value="KAF0046243.1"/>
    <property type="molecule type" value="Genomic_DNA"/>
</dbReference>
<evidence type="ECO:0000313" key="2">
    <source>
        <dbReference type="Proteomes" id="UP000438429"/>
    </source>
</evidence>
<protein>
    <submittedName>
        <fullName evidence="1">Uncharacterized protein</fullName>
    </submittedName>
</protein>
<sequence length="93" mass="9891">MEACDNSGAGLTARRISDLVADLMPRPETCHSSPRGRSVLPITQSALLPACSVTGLYPEFDAAFPSSSARWQSDGHAVVVCAFIRRSHSNCVS</sequence>
<dbReference type="AlphaFoldDB" id="A0A6A4TJM8"/>
<reference evidence="1 2" key="1">
    <citation type="submission" date="2019-06" db="EMBL/GenBank/DDBJ databases">
        <title>Draft genomes of female and male turbot (Scophthalmus maximus).</title>
        <authorList>
            <person name="Xu H."/>
            <person name="Xu X.-W."/>
            <person name="Shao C."/>
            <person name="Chen S."/>
        </authorList>
    </citation>
    <scope>NUCLEOTIDE SEQUENCE [LARGE SCALE GENOMIC DNA]</scope>
    <source>
        <strain evidence="1">Ysfricsl-2016a</strain>
        <tissue evidence="1">Blood</tissue>
    </source>
</reference>
<proteinExistence type="predicted"/>
<accession>A0A6A4TJM8</accession>
<dbReference type="Proteomes" id="UP000438429">
    <property type="component" value="Unassembled WGS sequence"/>
</dbReference>
<name>A0A6A4TJM8_SCOMX</name>
<comment type="caution">
    <text evidence="1">The sequence shown here is derived from an EMBL/GenBank/DDBJ whole genome shotgun (WGS) entry which is preliminary data.</text>
</comment>
<evidence type="ECO:0000313" key="1">
    <source>
        <dbReference type="EMBL" id="KAF0046243.1"/>
    </source>
</evidence>